<feature type="chain" id="PRO_5041978320" evidence="1">
    <location>
        <begin position="18"/>
        <end position="181"/>
    </location>
</feature>
<protein>
    <submittedName>
        <fullName evidence="2">Uncharacterized protein</fullName>
    </submittedName>
</protein>
<proteinExistence type="predicted"/>
<comment type="caution">
    <text evidence="2">The sequence shown here is derived from an EMBL/GenBank/DDBJ whole genome shotgun (WGS) entry which is preliminary data.</text>
</comment>
<feature type="signal peptide" evidence="1">
    <location>
        <begin position="1"/>
        <end position="17"/>
    </location>
</feature>
<evidence type="ECO:0000313" key="2">
    <source>
        <dbReference type="EMBL" id="KAK3168323.1"/>
    </source>
</evidence>
<name>A0AAD9Z2L6_9LECA</name>
<reference evidence="2" key="1">
    <citation type="submission" date="2022-11" db="EMBL/GenBank/DDBJ databases">
        <title>Chromosomal genome sequence assembly and mating type (MAT) locus characterization of the leprose asexual lichenized fungus Lepraria neglecta (Nyl.) Erichsen.</title>
        <authorList>
            <person name="Allen J.L."/>
            <person name="Pfeffer B."/>
        </authorList>
    </citation>
    <scope>NUCLEOTIDE SEQUENCE</scope>
    <source>
        <strain evidence="2">Allen 5258</strain>
    </source>
</reference>
<gene>
    <name evidence="2" type="ORF">OEA41_004770</name>
</gene>
<dbReference type="AlphaFoldDB" id="A0AAD9Z2L6"/>
<keyword evidence="1" id="KW-0732">Signal</keyword>
<dbReference type="EMBL" id="JASNWA010000010">
    <property type="protein sequence ID" value="KAK3168323.1"/>
    <property type="molecule type" value="Genomic_DNA"/>
</dbReference>
<sequence>MFTGTYIVLLLPAIVAARPQYMLPGDTACGDEGPQYTTTSTADVTTTFGDQGWINYDGNVCEAGTAPCSNTEGTSVSTTIGVNFGGGPTFDLSEAVNAGLTFGVSVAFTNTKSQSGSVGRVAGFSSLLDDVPDTVSKQGLTEKQAQGLAASSQACRGVLEDLQKLIDKYGGLATEALNLTT</sequence>
<organism evidence="2 3">
    <name type="scientific">Lepraria neglecta</name>
    <dbReference type="NCBI Taxonomy" id="209136"/>
    <lineage>
        <taxon>Eukaryota</taxon>
        <taxon>Fungi</taxon>
        <taxon>Dikarya</taxon>
        <taxon>Ascomycota</taxon>
        <taxon>Pezizomycotina</taxon>
        <taxon>Lecanoromycetes</taxon>
        <taxon>OSLEUM clade</taxon>
        <taxon>Lecanoromycetidae</taxon>
        <taxon>Lecanorales</taxon>
        <taxon>Lecanorineae</taxon>
        <taxon>Stereocaulaceae</taxon>
        <taxon>Lepraria</taxon>
    </lineage>
</organism>
<evidence type="ECO:0000256" key="1">
    <source>
        <dbReference type="SAM" id="SignalP"/>
    </source>
</evidence>
<accession>A0AAD9Z2L6</accession>
<evidence type="ECO:0000313" key="3">
    <source>
        <dbReference type="Proteomes" id="UP001276659"/>
    </source>
</evidence>
<keyword evidence="3" id="KW-1185">Reference proteome</keyword>
<dbReference type="Proteomes" id="UP001276659">
    <property type="component" value="Unassembled WGS sequence"/>
</dbReference>